<accession>A0A182S319</accession>
<dbReference type="OrthoDB" id="7732390at2759"/>
<name>A0A182S319_ANOFN</name>
<reference evidence="1" key="1">
    <citation type="submission" date="2020-05" db="UniProtKB">
        <authorList>
            <consortium name="EnsemblMetazoa"/>
        </authorList>
    </citation>
    <scope>IDENTIFICATION</scope>
    <source>
        <strain evidence="1">FUMOZ</strain>
    </source>
</reference>
<dbReference type="EnsemblMetazoa" id="AFUN014832-RA">
    <property type="protein sequence ID" value="AFUN014832-PA"/>
    <property type="gene ID" value="AFUN014832"/>
</dbReference>
<dbReference type="VEuPathDB" id="VectorBase:AFUN2_006063"/>
<dbReference type="RefSeq" id="XP_049276546.1">
    <property type="nucleotide sequence ID" value="XM_049420589.1"/>
</dbReference>
<dbReference type="AlphaFoldDB" id="A0A182S319"/>
<dbReference type="KEGG" id="afun:125760449"/>
<dbReference type="VEuPathDB" id="VectorBase:AFUN014832"/>
<proteinExistence type="predicted"/>
<protein>
    <submittedName>
        <fullName evidence="1">Uncharacterized protein</fullName>
    </submittedName>
</protein>
<organism evidence="1">
    <name type="scientific">Anopheles funestus</name>
    <name type="common">African malaria mosquito</name>
    <dbReference type="NCBI Taxonomy" id="62324"/>
    <lineage>
        <taxon>Eukaryota</taxon>
        <taxon>Metazoa</taxon>
        <taxon>Ecdysozoa</taxon>
        <taxon>Arthropoda</taxon>
        <taxon>Hexapoda</taxon>
        <taxon>Insecta</taxon>
        <taxon>Pterygota</taxon>
        <taxon>Neoptera</taxon>
        <taxon>Endopterygota</taxon>
        <taxon>Diptera</taxon>
        <taxon>Nematocera</taxon>
        <taxon>Culicoidea</taxon>
        <taxon>Culicidae</taxon>
        <taxon>Anophelinae</taxon>
        <taxon>Anopheles</taxon>
    </lineage>
</organism>
<evidence type="ECO:0000313" key="1">
    <source>
        <dbReference type="EnsemblMetazoa" id="AFUN014832-PA"/>
    </source>
</evidence>
<dbReference type="GeneID" id="125760449"/>
<sequence>MSDYEKLEQALVQLIQCSKDADSEAIDEKCLTSSPSNVLGRTNTLKVVTQATDKLTESLGILHEFEMLMHDKTASLHIISNELVLNALLLHEQKSELVELRKKLKDISGKWYQSTEATAKIVENLHAAINEV</sequence>